<keyword evidence="2" id="KW-0067">ATP-binding</keyword>
<dbReference type="PANTHER" id="PTHR43272">
    <property type="entry name" value="LONG-CHAIN-FATTY-ACID--COA LIGASE"/>
    <property type="match status" value="1"/>
</dbReference>
<name>A0A369BXS8_9GAMM</name>
<dbReference type="Pfam" id="PF23562">
    <property type="entry name" value="AMP-binding_C_3"/>
    <property type="match status" value="1"/>
</dbReference>
<dbReference type="AlphaFoldDB" id="A0A369BXS8"/>
<dbReference type="InterPro" id="IPR000873">
    <property type="entry name" value="AMP-dep_synth/lig_dom"/>
</dbReference>
<dbReference type="RefSeq" id="WP_114280592.1">
    <property type="nucleotide sequence ID" value="NZ_QPJY01000009.1"/>
</dbReference>
<reference evidence="4 5" key="1">
    <citation type="submission" date="2018-07" db="EMBL/GenBank/DDBJ databases">
        <title>Genomic Encyclopedia of Type Strains, Phase IV (KMG-IV): sequencing the most valuable type-strain genomes for metagenomic binning, comparative biology and taxonomic classification.</title>
        <authorList>
            <person name="Goeker M."/>
        </authorList>
    </citation>
    <scope>NUCLEOTIDE SEQUENCE [LARGE SCALE GENOMIC DNA]</scope>
    <source>
        <strain evidence="4 5">DSM 26407</strain>
    </source>
</reference>
<organism evidence="4 5">
    <name type="scientific">Thioalbus denitrificans</name>
    <dbReference type="NCBI Taxonomy" id="547122"/>
    <lineage>
        <taxon>Bacteria</taxon>
        <taxon>Pseudomonadati</taxon>
        <taxon>Pseudomonadota</taxon>
        <taxon>Gammaproteobacteria</taxon>
        <taxon>Chromatiales</taxon>
        <taxon>Ectothiorhodospiraceae</taxon>
        <taxon>Thioalbus</taxon>
    </lineage>
</organism>
<dbReference type="EMBL" id="QPJY01000009">
    <property type="protein sequence ID" value="RCX26510.1"/>
    <property type="molecule type" value="Genomic_DNA"/>
</dbReference>
<proteinExistence type="predicted"/>
<evidence type="ECO:0000313" key="5">
    <source>
        <dbReference type="Proteomes" id="UP000252707"/>
    </source>
</evidence>
<dbReference type="PROSITE" id="PS00455">
    <property type="entry name" value="AMP_BINDING"/>
    <property type="match status" value="1"/>
</dbReference>
<gene>
    <name evidence="4" type="ORF">DFQ59_10939</name>
</gene>
<dbReference type="GO" id="GO:0004467">
    <property type="term" value="F:long-chain fatty acid-CoA ligase activity"/>
    <property type="evidence" value="ECO:0007669"/>
    <property type="project" value="TreeGrafter"/>
</dbReference>
<dbReference type="InterPro" id="IPR020845">
    <property type="entry name" value="AMP-binding_CS"/>
</dbReference>
<evidence type="ECO:0000313" key="4">
    <source>
        <dbReference type="EMBL" id="RCX26510.1"/>
    </source>
</evidence>
<dbReference type="SUPFAM" id="SSF56801">
    <property type="entry name" value="Acetyl-CoA synthetase-like"/>
    <property type="match status" value="1"/>
</dbReference>
<dbReference type="Proteomes" id="UP000252707">
    <property type="component" value="Unassembled WGS sequence"/>
</dbReference>
<dbReference type="CDD" id="cd05907">
    <property type="entry name" value="VL_LC_FACS_like"/>
    <property type="match status" value="1"/>
</dbReference>
<comment type="caution">
    <text evidence="4">The sequence shown here is derived from an EMBL/GenBank/DDBJ whole genome shotgun (WGS) entry which is preliminary data.</text>
</comment>
<evidence type="ECO:0000256" key="2">
    <source>
        <dbReference type="ARBA" id="ARBA00022840"/>
    </source>
</evidence>
<evidence type="ECO:0000259" key="3">
    <source>
        <dbReference type="Pfam" id="PF00501"/>
    </source>
</evidence>
<keyword evidence="5" id="KW-1185">Reference proteome</keyword>
<keyword evidence="1" id="KW-0547">Nucleotide-binding</keyword>
<dbReference type="Pfam" id="PF00501">
    <property type="entry name" value="AMP-binding"/>
    <property type="match status" value="1"/>
</dbReference>
<dbReference type="OrthoDB" id="5296889at2"/>
<accession>A0A369BXS8</accession>
<dbReference type="GO" id="GO:0016020">
    <property type="term" value="C:membrane"/>
    <property type="evidence" value="ECO:0007669"/>
    <property type="project" value="TreeGrafter"/>
</dbReference>
<dbReference type="InterPro" id="IPR042099">
    <property type="entry name" value="ANL_N_sf"/>
</dbReference>
<sequence length="602" mass="65848">MREPDLISCTEAITLPGLLQCRMARTPDLAAYREYDARQGGWRTWTWGEMGALVGRWQQALAAETLEPGDRVAILASNGVAWVACEQAALGLGLVVVPLYVADNPGNIAYLLADSGARFLLAGKSALWADLAPLRERFPDLRTVVCLEELEAASRPVQVRPASAWLPAEAAVPRTAPPDPDALATLVYTSGTTGPPKGVMLSHRNLLWNAEAAGRIIPTYHDDVFLSFLPLSHTLERTLGYYLPMLCGSQVAYARSVNTLAEDLRTIRPTVMISVPRIYERFHRAVRAKVRERGPFAERLLDRAVAVGWRRYQHGQGRGPAPGALDRLLWPLLRRLAAAPVLERLGGRLRVAISGGGPLDESIARFFLGLGLHLLQGYGLTETSPVITANAIDDNDPFSVGFPLPGLEVRTGAAGELLVRGPSVMQGYWGRAEATREAIDGEGWLHTGDVAELRDGRIFLRGRIKDILVTSTGEKIPRPDLEAAVLRDPLFTQVLAIGEARPYVALLTVLDPEQWRALAGELGLAPDDPAALRARPVTQAVLRRVNARLQDLPGYARVRAVHLSLEPWTVEAGLLTPTLKLKRHVLEERFEEAIRGLYADHG</sequence>
<dbReference type="PANTHER" id="PTHR43272:SF33">
    <property type="entry name" value="AMP-BINDING DOMAIN-CONTAINING PROTEIN-RELATED"/>
    <property type="match status" value="1"/>
</dbReference>
<dbReference type="GO" id="GO:0005524">
    <property type="term" value="F:ATP binding"/>
    <property type="evidence" value="ECO:0007669"/>
    <property type="project" value="UniProtKB-KW"/>
</dbReference>
<evidence type="ECO:0000256" key="1">
    <source>
        <dbReference type="ARBA" id="ARBA00022741"/>
    </source>
</evidence>
<dbReference type="Gene3D" id="3.40.50.12780">
    <property type="entry name" value="N-terminal domain of ligase-like"/>
    <property type="match status" value="1"/>
</dbReference>
<feature type="domain" description="AMP-dependent synthetase/ligase" evidence="3">
    <location>
        <begin position="22"/>
        <end position="429"/>
    </location>
</feature>
<protein>
    <submittedName>
        <fullName evidence="4">Long-chain acyl-CoA synthetase</fullName>
    </submittedName>
</protein>